<accession>A0ABW4BIS8</accession>
<feature type="transmembrane region" description="Helical" evidence="1">
    <location>
        <begin position="47"/>
        <end position="66"/>
    </location>
</feature>
<dbReference type="Proteomes" id="UP001597191">
    <property type="component" value="Unassembled WGS sequence"/>
</dbReference>
<evidence type="ECO:0000259" key="2">
    <source>
        <dbReference type="Pfam" id="PF04892"/>
    </source>
</evidence>
<evidence type="ECO:0000313" key="4">
    <source>
        <dbReference type="Proteomes" id="UP001597191"/>
    </source>
</evidence>
<dbReference type="InterPro" id="IPR006976">
    <property type="entry name" value="VanZ-like"/>
</dbReference>
<dbReference type="EMBL" id="JBHTOH010000007">
    <property type="protein sequence ID" value="MFD1410127.1"/>
    <property type="molecule type" value="Genomic_DNA"/>
</dbReference>
<protein>
    <submittedName>
        <fullName evidence="3">VanZ family protein</fullName>
    </submittedName>
</protein>
<evidence type="ECO:0000313" key="3">
    <source>
        <dbReference type="EMBL" id="MFD1410127.1"/>
    </source>
</evidence>
<feature type="transmembrane region" description="Helical" evidence="1">
    <location>
        <begin position="15"/>
        <end position="35"/>
    </location>
</feature>
<dbReference type="Pfam" id="PF04892">
    <property type="entry name" value="VanZ"/>
    <property type="match status" value="1"/>
</dbReference>
<dbReference type="InterPro" id="IPR053150">
    <property type="entry name" value="Teicoplanin_resist-assoc"/>
</dbReference>
<dbReference type="PANTHER" id="PTHR36834:SF1">
    <property type="entry name" value="INTEGRAL MEMBRANE PROTEIN"/>
    <property type="match status" value="1"/>
</dbReference>
<evidence type="ECO:0000256" key="1">
    <source>
        <dbReference type="SAM" id="Phobius"/>
    </source>
</evidence>
<comment type="caution">
    <text evidence="3">The sequence shown here is derived from an EMBL/GenBank/DDBJ whole genome shotgun (WGS) entry which is preliminary data.</text>
</comment>
<keyword evidence="1" id="KW-0812">Transmembrane</keyword>
<dbReference type="PANTHER" id="PTHR36834">
    <property type="entry name" value="MEMBRANE PROTEIN-RELATED"/>
    <property type="match status" value="1"/>
</dbReference>
<keyword evidence="1" id="KW-0472">Membrane</keyword>
<proteinExistence type="predicted"/>
<feature type="domain" description="VanZ-like" evidence="2">
    <location>
        <begin position="52"/>
        <end position="171"/>
    </location>
</feature>
<keyword evidence="1" id="KW-1133">Transmembrane helix</keyword>
<reference evidence="4" key="1">
    <citation type="journal article" date="2019" name="Int. J. Syst. Evol. Microbiol.">
        <title>The Global Catalogue of Microorganisms (GCM) 10K type strain sequencing project: providing services to taxonomists for standard genome sequencing and annotation.</title>
        <authorList>
            <consortium name="The Broad Institute Genomics Platform"/>
            <consortium name="The Broad Institute Genome Sequencing Center for Infectious Disease"/>
            <person name="Wu L."/>
            <person name="Ma J."/>
        </authorList>
    </citation>
    <scope>NUCLEOTIDE SEQUENCE [LARGE SCALE GENOMIC DNA]</scope>
    <source>
        <strain evidence="4">CCM 8937</strain>
    </source>
</reference>
<keyword evidence="4" id="KW-1185">Reference proteome</keyword>
<sequence length="177" mass="20345">MLALNNGQTIPVQQISAWHLLPLAVFTCYLSWQFLQRNHASRERIMITTAAISYLFILVAFTQFPLNQLQGPRPQFWGQQSGMITLNPLRTFSYGNYQIGGNLIMLAPLSFFYAYFTEKGQSWWANAKFCCLISVTIECSQLLLNYFYLSSRCFDTGDILVNTLGATLGWLGDWRQW</sequence>
<feature type="transmembrane region" description="Helical" evidence="1">
    <location>
        <begin position="97"/>
        <end position="117"/>
    </location>
</feature>
<name>A0ABW4BIS8_9LACO</name>
<gene>
    <name evidence="3" type="ORF">ACFQ4R_00575</name>
</gene>
<dbReference type="RefSeq" id="WP_125651372.1">
    <property type="nucleotide sequence ID" value="NZ_JBHTOH010000007.1"/>
</dbReference>
<organism evidence="3 4">
    <name type="scientific">Lapidilactobacillus gannanensis</name>
    <dbReference type="NCBI Taxonomy" id="2486002"/>
    <lineage>
        <taxon>Bacteria</taxon>
        <taxon>Bacillati</taxon>
        <taxon>Bacillota</taxon>
        <taxon>Bacilli</taxon>
        <taxon>Lactobacillales</taxon>
        <taxon>Lactobacillaceae</taxon>
        <taxon>Lapidilactobacillus</taxon>
    </lineage>
</organism>